<evidence type="ECO:0000313" key="2">
    <source>
        <dbReference type="EMBL" id="RYU12430.1"/>
    </source>
</evidence>
<reference evidence="2 3" key="1">
    <citation type="submission" date="2019-01" db="EMBL/GenBank/DDBJ databases">
        <title>Nocardioides guangzhouensis sp. nov., an actinobacterium isolated from soil.</title>
        <authorList>
            <person name="Fu Y."/>
            <person name="Cai Y."/>
            <person name="Lin Z."/>
            <person name="Chen P."/>
        </authorList>
    </citation>
    <scope>NUCLEOTIDE SEQUENCE [LARGE SCALE GENOMIC DNA]</scope>
    <source>
        <strain evidence="2 3">NBRC 105384</strain>
    </source>
</reference>
<evidence type="ECO:0000256" key="1">
    <source>
        <dbReference type="SAM" id="Phobius"/>
    </source>
</evidence>
<dbReference type="Proteomes" id="UP000291189">
    <property type="component" value="Unassembled WGS sequence"/>
</dbReference>
<keyword evidence="1" id="KW-0472">Membrane</keyword>
<sequence>MYDQGGGADAVAVPPKEPSMLGPLPVLYRVTVVVVALLASLAAGAWLAVFTPVPTPTGTGLLVGLGLGVLSATVLVHQTPQRVR</sequence>
<dbReference type="AlphaFoldDB" id="A0A4Q5J1I9"/>
<name>A0A4Q5J1I9_9ACTN</name>
<proteinExistence type="predicted"/>
<keyword evidence="1" id="KW-0812">Transmembrane</keyword>
<comment type="caution">
    <text evidence="2">The sequence shown here is derived from an EMBL/GenBank/DDBJ whole genome shotgun (WGS) entry which is preliminary data.</text>
</comment>
<protein>
    <submittedName>
        <fullName evidence="2">Uncharacterized protein</fullName>
    </submittedName>
</protein>
<gene>
    <name evidence="2" type="ORF">ETU37_10555</name>
</gene>
<evidence type="ECO:0000313" key="3">
    <source>
        <dbReference type="Proteomes" id="UP000291189"/>
    </source>
</evidence>
<organism evidence="2 3">
    <name type="scientific">Nocardioides iriomotensis</name>
    <dbReference type="NCBI Taxonomy" id="715784"/>
    <lineage>
        <taxon>Bacteria</taxon>
        <taxon>Bacillati</taxon>
        <taxon>Actinomycetota</taxon>
        <taxon>Actinomycetes</taxon>
        <taxon>Propionibacteriales</taxon>
        <taxon>Nocardioidaceae</taxon>
        <taxon>Nocardioides</taxon>
    </lineage>
</organism>
<accession>A0A4Q5J1I9</accession>
<dbReference type="EMBL" id="SDPU01000021">
    <property type="protein sequence ID" value="RYU12430.1"/>
    <property type="molecule type" value="Genomic_DNA"/>
</dbReference>
<feature type="transmembrane region" description="Helical" evidence="1">
    <location>
        <begin position="55"/>
        <end position="76"/>
    </location>
</feature>
<keyword evidence="3" id="KW-1185">Reference proteome</keyword>
<dbReference type="RefSeq" id="WP_129987262.1">
    <property type="nucleotide sequence ID" value="NZ_SDPU01000021.1"/>
</dbReference>
<keyword evidence="1" id="KW-1133">Transmembrane helix</keyword>
<feature type="transmembrane region" description="Helical" evidence="1">
    <location>
        <begin position="26"/>
        <end position="49"/>
    </location>
</feature>